<dbReference type="OrthoDB" id="9809303at2"/>
<evidence type="ECO:0000256" key="5">
    <source>
        <dbReference type="ARBA" id="ARBA00022989"/>
    </source>
</evidence>
<feature type="transmembrane region" description="Helical" evidence="7">
    <location>
        <begin position="133"/>
        <end position="154"/>
    </location>
</feature>
<dbReference type="SUPFAM" id="SSF116726">
    <property type="entry name" value="TrkA C-terminal domain-like"/>
    <property type="match status" value="2"/>
</dbReference>
<feature type="transmembrane region" description="Helical" evidence="7">
    <location>
        <begin position="506"/>
        <end position="539"/>
    </location>
</feature>
<feature type="domain" description="RCK C-terminal" evidence="8">
    <location>
        <begin position="199"/>
        <end position="283"/>
    </location>
</feature>
<dbReference type="PANTHER" id="PTHR43652">
    <property type="entry name" value="BASIC AMINO ACID ANTIPORTER YFCC-RELATED"/>
    <property type="match status" value="1"/>
</dbReference>
<keyword evidence="6 7" id="KW-0472">Membrane</keyword>
<feature type="transmembrane region" description="Helical" evidence="7">
    <location>
        <begin position="42"/>
        <end position="70"/>
    </location>
</feature>
<sequence length="581" mass="62852">MLVVSIITAVLLMALVSGRVMPVKGFVFAFVSLLLLYPNSESLISQAANPVLVTLAALYVVVAALGNTGATRLLARYFMHSPKKCYVPKRVLIFTSILSAVVNNSPVVAMLTHVVQGHARRFSISPSQWLLPISYASILGGTCTLIGTSTNLLVDGMVQSAVNYKFDLFEIAWVGVPIAISGWLYLHFFSHLILPNRDGSTETFDHTREYMVEMLILPQSELVGKNIIEAGLRNLPGMFLVEVHKREQILTAVSPKTVLEGGDRLIFAGSPDSVLGLQNIHGLVIADDYRFKLEGNRSERRLFEAVISPSNPIVGSTLKQARFRHRYSAVVLSVCRHGQRLAGRLGDITLRAGDTLLIESQKGFLFRYRNSSDFLLVSKLTDSPQVDATKSVISLLVFSLMLVLSAFGVLSIFKASIVASVLMIVSGCISFEEASKAIDYKVLAVIFCALGLGAAFSDSGLAAQVTTLLLLVGDQPMHLLIMVYLLTLILTEIISNNAAAIIMLPVALSAAASAVVSPLPFAVAVMIAASTSFLTPTGYQTNLMVMGPGGYQFTDYFKLGFPLSVLTASISLMLIPVVWPF</sequence>
<keyword evidence="5 7" id="KW-1133">Transmembrane helix</keyword>
<organism evidence="9 10">
    <name type="scientific">Pelagibaculum spongiae</name>
    <dbReference type="NCBI Taxonomy" id="2080658"/>
    <lineage>
        <taxon>Bacteria</taxon>
        <taxon>Pseudomonadati</taxon>
        <taxon>Pseudomonadota</taxon>
        <taxon>Gammaproteobacteria</taxon>
        <taxon>Oceanospirillales</taxon>
        <taxon>Pelagibaculum</taxon>
    </lineage>
</organism>
<dbReference type="GO" id="GO:0005886">
    <property type="term" value="C:plasma membrane"/>
    <property type="evidence" value="ECO:0007669"/>
    <property type="project" value="TreeGrafter"/>
</dbReference>
<proteinExistence type="predicted"/>
<evidence type="ECO:0000256" key="6">
    <source>
        <dbReference type="ARBA" id="ARBA00023136"/>
    </source>
</evidence>
<feature type="transmembrane region" description="Helical" evidence="7">
    <location>
        <begin position="437"/>
        <end position="456"/>
    </location>
</feature>
<evidence type="ECO:0000256" key="3">
    <source>
        <dbReference type="ARBA" id="ARBA00022692"/>
    </source>
</evidence>
<dbReference type="InterPro" id="IPR036721">
    <property type="entry name" value="RCK_C_sf"/>
</dbReference>
<feature type="transmembrane region" description="Helical" evidence="7">
    <location>
        <begin position="476"/>
        <end position="494"/>
    </location>
</feature>
<feature type="transmembrane region" description="Helical" evidence="7">
    <location>
        <begin position="91"/>
        <end position="113"/>
    </location>
</feature>
<feature type="transmembrane region" description="Helical" evidence="7">
    <location>
        <begin position="166"/>
        <end position="186"/>
    </location>
</feature>
<dbReference type="Pfam" id="PF03600">
    <property type="entry name" value="CitMHS"/>
    <property type="match status" value="1"/>
</dbReference>
<feature type="transmembrane region" description="Helical" evidence="7">
    <location>
        <begin position="559"/>
        <end position="579"/>
    </location>
</feature>
<dbReference type="Proteomes" id="UP000244906">
    <property type="component" value="Unassembled WGS sequence"/>
</dbReference>
<dbReference type="EMBL" id="QDDL01000002">
    <property type="protein sequence ID" value="PVZ70238.1"/>
    <property type="molecule type" value="Genomic_DNA"/>
</dbReference>
<feature type="domain" description="RCK C-terminal" evidence="8">
    <location>
        <begin position="290"/>
        <end position="374"/>
    </location>
</feature>
<reference evidence="9 10" key="1">
    <citation type="submission" date="2018-04" db="EMBL/GenBank/DDBJ databases">
        <title>Thalassorhabdus spongiae gen. nov., sp. nov., isolated from a marine sponge in South-West Iceland.</title>
        <authorList>
            <person name="Knobloch S."/>
            <person name="Daussin A."/>
            <person name="Johannsson R."/>
            <person name="Marteinsson V.T."/>
        </authorList>
    </citation>
    <scope>NUCLEOTIDE SEQUENCE [LARGE SCALE GENOMIC DNA]</scope>
    <source>
        <strain evidence="9 10">Hp12</strain>
    </source>
</reference>
<dbReference type="GO" id="GO:0008324">
    <property type="term" value="F:monoatomic cation transmembrane transporter activity"/>
    <property type="evidence" value="ECO:0007669"/>
    <property type="project" value="InterPro"/>
</dbReference>
<evidence type="ECO:0000313" key="9">
    <source>
        <dbReference type="EMBL" id="PVZ70238.1"/>
    </source>
</evidence>
<dbReference type="InterPro" id="IPR006037">
    <property type="entry name" value="RCK_C"/>
</dbReference>
<feature type="transmembrane region" description="Helical" evidence="7">
    <location>
        <begin position="392"/>
        <end position="425"/>
    </location>
</feature>
<comment type="subcellular location">
    <subcellularLocation>
        <location evidence="1">Membrane</location>
        <topology evidence="1">Multi-pass membrane protein</topology>
    </subcellularLocation>
</comment>
<evidence type="ECO:0000313" key="10">
    <source>
        <dbReference type="Proteomes" id="UP000244906"/>
    </source>
</evidence>
<dbReference type="PANTHER" id="PTHR43652:SF2">
    <property type="entry name" value="BASIC AMINO ACID ANTIPORTER YFCC-RELATED"/>
    <property type="match status" value="1"/>
</dbReference>
<dbReference type="InterPro" id="IPR051679">
    <property type="entry name" value="DASS-Related_Transporters"/>
</dbReference>
<evidence type="ECO:0000256" key="1">
    <source>
        <dbReference type="ARBA" id="ARBA00004141"/>
    </source>
</evidence>
<dbReference type="GO" id="GO:0006813">
    <property type="term" value="P:potassium ion transport"/>
    <property type="evidence" value="ECO:0007669"/>
    <property type="project" value="InterPro"/>
</dbReference>
<evidence type="ECO:0000256" key="4">
    <source>
        <dbReference type="ARBA" id="ARBA00022737"/>
    </source>
</evidence>
<dbReference type="Pfam" id="PF02080">
    <property type="entry name" value="TrkA_C"/>
    <property type="match status" value="2"/>
</dbReference>
<evidence type="ECO:0000256" key="2">
    <source>
        <dbReference type="ARBA" id="ARBA00022448"/>
    </source>
</evidence>
<keyword evidence="3 7" id="KW-0812">Transmembrane</keyword>
<evidence type="ECO:0000259" key="8">
    <source>
        <dbReference type="PROSITE" id="PS51202"/>
    </source>
</evidence>
<keyword evidence="4" id="KW-0677">Repeat</keyword>
<dbReference type="AlphaFoldDB" id="A0A2V1GV75"/>
<dbReference type="PROSITE" id="PS51202">
    <property type="entry name" value="RCK_C"/>
    <property type="match status" value="2"/>
</dbReference>
<protein>
    <submittedName>
        <fullName evidence="9">SLC13 family permease</fullName>
    </submittedName>
</protein>
<accession>A0A2V1GV75</accession>
<dbReference type="Gene3D" id="3.30.70.1450">
    <property type="entry name" value="Regulator of K+ conductance, C-terminal domain"/>
    <property type="match status" value="2"/>
</dbReference>
<comment type="caution">
    <text evidence="9">The sequence shown here is derived from an EMBL/GenBank/DDBJ whole genome shotgun (WGS) entry which is preliminary data.</text>
</comment>
<keyword evidence="10" id="KW-1185">Reference proteome</keyword>
<dbReference type="InterPro" id="IPR004680">
    <property type="entry name" value="Cit_transptr-like_dom"/>
</dbReference>
<keyword evidence="2" id="KW-0813">Transport</keyword>
<evidence type="ECO:0000256" key="7">
    <source>
        <dbReference type="SAM" id="Phobius"/>
    </source>
</evidence>
<dbReference type="RefSeq" id="WP_116686311.1">
    <property type="nucleotide sequence ID" value="NZ_CAWNYD010000002.1"/>
</dbReference>
<name>A0A2V1GV75_9GAMM</name>
<gene>
    <name evidence="9" type="ORF">DC094_06460</name>
</gene>